<dbReference type="EMBL" id="KN822033">
    <property type="protein sequence ID" value="KIM63575.1"/>
    <property type="molecule type" value="Genomic_DNA"/>
</dbReference>
<evidence type="ECO:0000256" key="1">
    <source>
        <dbReference type="SAM" id="MobiDB-lite"/>
    </source>
</evidence>
<proteinExistence type="predicted"/>
<gene>
    <name evidence="2" type="ORF">SCLCIDRAFT_24013</name>
</gene>
<name>A0A0C3DSG8_9AGAM</name>
<feature type="compositionally biased region" description="Basic and acidic residues" evidence="1">
    <location>
        <begin position="130"/>
        <end position="144"/>
    </location>
</feature>
<evidence type="ECO:0000313" key="2">
    <source>
        <dbReference type="EMBL" id="KIM63575.1"/>
    </source>
</evidence>
<reference evidence="2 3" key="1">
    <citation type="submission" date="2014-04" db="EMBL/GenBank/DDBJ databases">
        <authorList>
            <consortium name="DOE Joint Genome Institute"/>
            <person name="Kuo A."/>
            <person name="Kohler A."/>
            <person name="Nagy L.G."/>
            <person name="Floudas D."/>
            <person name="Copeland A."/>
            <person name="Barry K.W."/>
            <person name="Cichocki N."/>
            <person name="Veneault-Fourrey C."/>
            <person name="LaButti K."/>
            <person name="Lindquist E.A."/>
            <person name="Lipzen A."/>
            <person name="Lundell T."/>
            <person name="Morin E."/>
            <person name="Murat C."/>
            <person name="Sun H."/>
            <person name="Tunlid A."/>
            <person name="Henrissat B."/>
            <person name="Grigoriev I.V."/>
            <person name="Hibbett D.S."/>
            <person name="Martin F."/>
            <person name="Nordberg H.P."/>
            <person name="Cantor M.N."/>
            <person name="Hua S.X."/>
        </authorList>
    </citation>
    <scope>NUCLEOTIDE SEQUENCE [LARGE SCALE GENOMIC DNA]</scope>
    <source>
        <strain evidence="2 3">Foug A</strain>
    </source>
</reference>
<sequence length="453" mass="49298">MTLVILESVPHKSQNQLQNSLPLTPRLPIEGEPSRCKQEAADSDVTAGHTNSMAEMAKPTEIVDVDRTPMLGGEPATRDCGVDKGNRLEHEGKSHVQKTKFYCKEAWGVDSACEQQGERPKGDANVSDAATEHVDRPSKSRVTKDTNGVESEGCREGMSEQASVDEADGDAGHGTGPVDTPSELTEFIAMSIKLEDLHGSDIPCVCLGGMQMQPGDANGCGRGTDVSRGLMDGSGAQMDAPNMSSRAETVVMKHRDEAGTYLGARDVKCVIEVTDGVGSHVDTSSGHRNILSVETHVIKPENETANVRLPRKKVKPPDIPIGPARVAPNEPDGCGNLVDTSSMYMDTHSIGNKSETSVNKMDIVRTRQASASTWCHTPNMFGTMDIGIISPAFRKLKSFFKNIFIGLKHLELRKRKVVDVIPRAGYYEFKKDSDANNMTGQQYYRETYNIHIK</sequence>
<organism evidence="2 3">
    <name type="scientific">Scleroderma citrinum Foug A</name>
    <dbReference type="NCBI Taxonomy" id="1036808"/>
    <lineage>
        <taxon>Eukaryota</taxon>
        <taxon>Fungi</taxon>
        <taxon>Dikarya</taxon>
        <taxon>Basidiomycota</taxon>
        <taxon>Agaricomycotina</taxon>
        <taxon>Agaricomycetes</taxon>
        <taxon>Agaricomycetidae</taxon>
        <taxon>Boletales</taxon>
        <taxon>Sclerodermatineae</taxon>
        <taxon>Sclerodermataceae</taxon>
        <taxon>Scleroderma</taxon>
    </lineage>
</organism>
<dbReference type="AlphaFoldDB" id="A0A0C3DSG8"/>
<feature type="region of interest" description="Disordered" evidence="1">
    <location>
        <begin position="313"/>
        <end position="332"/>
    </location>
</feature>
<dbReference type="InterPro" id="IPR036085">
    <property type="entry name" value="PAZ_dom_sf"/>
</dbReference>
<dbReference type="HOGENOM" id="CLU_604323_0_0_1"/>
<dbReference type="Proteomes" id="UP000053989">
    <property type="component" value="Unassembled WGS sequence"/>
</dbReference>
<dbReference type="SUPFAM" id="SSF101690">
    <property type="entry name" value="PAZ domain"/>
    <property type="match status" value="1"/>
</dbReference>
<feature type="region of interest" description="Disordered" evidence="1">
    <location>
        <begin position="114"/>
        <end position="180"/>
    </location>
</feature>
<keyword evidence="3" id="KW-1185">Reference proteome</keyword>
<dbReference type="InParanoid" id="A0A0C3DSG8"/>
<evidence type="ECO:0000313" key="3">
    <source>
        <dbReference type="Proteomes" id="UP000053989"/>
    </source>
</evidence>
<protein>
    <submittedName>
        <fullName evidence="2">Uncharacterized protein</fullName>
    </submittedName>
</protein>
<accession>A0A0C3DSG8</accession>
<reference evidence="3" key="2">
    <citation type="submission" date="2015-01" db="EMBL/GenBank/DDBJ databases">
        <title>Evolutionary Origins and Diversification of the Mycorrhizal Mutualists.</title>
        <authorList>
            <consortium name="DOE Joint Genome Institute"/>
            <consortium name="Mycorrhizal Genomics Consortium"/>
            <person name="Kohler A."/>
            <person name="Kuo A."/>
            <person name="Nagy L.G."/>
            <person name="Floudas D."/>
            <person name="Copeland A."/>
            <person name="Barry K.W."/>
            <person name="Cichocki N."/>
            <person name="Veneault-Fourrey C."/>
            <person name="LaButti K."/>
            <person name="Lindquist E.A."/>
            <person name="Lipzen A."/>
            <person name="Lundell T."/>
            <person name="Morin E."/>
            <person name="Murat C."/>
            <person name="Riley R."/>
            <person name="Ohm R."/>
            <person name="Sun H."/>
            <person name="Tunlid A."/>
            <person name="Henrissat B."/>
            <person name="Grigoriev I.V."/>
            <person name="Hibbett D.S."/>
            <person name="Martin F."/>
        </authorList>
    </citation>
    <scope>NUCLEOTIDE SEQUENCE [LARGE SCALE GENOMIC DNA]</scope>
    <source>
        <strain evidence="3">Foug A</strain>
    </source>
</reference>
<feature type="compositionally biased region" description="Polar residues" evidence="1">
    <location>
        <begin position="11"/>
        <end position="22"/>
    </location>
</feature>
<feature type="region of interest" description="Disordered" evidence="1">
    <location>
        <begin position="1"/>
        <end position="42"/>
    </location>
</feature>